<dbReference type="EMBL" id="OU892278">
    <property type="protein sequence ID" value="CAG9765532.1"/>
    <property type="molecule type" value="Genomic_DNA"/>
</dbReference>
<keyword evidence="3" id="KW-0235">DNA replication</keyword>
<dbReference type="InterPro" id="IPR041913">
    <property type="entry name" value="POLD3_sf"/>
</dbReference>
<feature type="compositionally biased region" description="Basic and acidic residues" evidence="5">
    <location>
        <begin position="236"/>
        <end position="256"/>
    </location>
</feature>
<dbReference type="Gene3D" id="3.90.1030.20">
    <property type="entry name" value="DNA polymerase delta, p66 (Cdc27) subunit, wHTH domain"/>
    <property type="match status" value="1"/>
</dbReference>
<keyword evidence="4" id="KW-0539">Nucleus</keyword>
<reference evidence="6" key="1">
    <citation type="submission" date="2022-01" db="EMBL/GenBank/DDBJ databases">
        <authorList>
            <person name="King R."/>
        </authorList>
    </citation>
    <scope>NUCLEOTIDE SEQUENCE</scope>
</reference>
<name>A0A9N9MME8_9CUCU</name>
<feature type="compositionally biased region" description="Basic and acidic residues" evidence="5">
    <location>
        <begin position="162"/>
        <end position="179"/>
    </location>
</feature>
<feature type="compositionally biased region" description="Basic and acidic residues" evidence="5">
    <location>
        <begin position="312"/>
        <end position="321"/>
    </location>
</feature>
<feature type="compositionally biased region" description="Basic residues" evidence="5">
    <location>
        <begin position="295"/>
        <end position="311"/>
    </location>
</feature>
<dbReference type="Pfam" id="PF09507">
    <property type="entry name" value="CDC27"/>
    <property type="match status" value="1"/>
</dbReference>
<feature type="compositionally biased region" description="Acidic residues" evidence="5">
    <location>
        <begin position="331"/>
        <end position="355"/>
    </location>
</feature>
<gene>
    <name evidence="6" type="ORF">CEUTPL_LOCUS6137</name>
</gene>
<dbReference type="AlphaFoldDB" id="A0A9N9MME8"/>
<feature type="compositionally biased region" description="Basic and acidic residues" evidence="5">
    <location>
        <begin position="273"/>
        <end position="294"/>
    </location>
</feature>
<evidence type="ECO:0000256" key="5">
    <source>
        <dbReference type="SAM" id="MobiDB-lite"/>
    </source>
</evidence>
<dbReference type="Proteomes" id="UP001152799">
    <property type="component" value="Chromosome 2"/>
</dbReference>
<feature type="region of interest" description="Disordered" evidence="5">
    <location>
        <begin position="415"/>
        <end position="438"/>
    </location>
</feature>
<organism evidence="6 7">
    <name type="scientific">Ceutorhynchus assimilis</name>
    <name type="common">cabbage seed weevil</name>
    <dbReference type="NCBI Taxonomy" id="467358"/>
    <lineage>
        <taxon>Eukaryota</taxon>
        <taxon>Metazoa</taxon>
        <taxon>Ecdysozoa</taxon>
        <taxon>Arthropoda</taxon>
        <taxon>Hexapoda</taxon>
        <taxon>Insecta</taxon>
        <taxon>Pterygota</taxon>
        <taxon>Neoptera</taxon>
        <taxon>Endopterygota</taxon>
        <taxon>Coleoptera</taxon>
        <taxon>Polyphaga</taxon>
        <taxon>Cucujiformia</taxon>
        <taxon>Curculionidae</taxon>
        <taxon>Ceutorhynchinae</taxon>
        <taxon>Ceutorhynchus</taxon>
    </lineage>
</organism>
<accession>A0A9N9MME8</accession>
<feature type="region of interest" description="Disordered" evidence="5">
    <location>
        <begin position="159"/>
        <end position="217"/>
    </location>
</feature>
<keyword evidence="7" id="KW-1185">Reference proteome</keyword>
<dbReference type="GO" id="GO:0003887">
    <property type="term" value="F:DNA-directed DNA polymerase activity"/>
    <property type="evidence" value="ECO:0007669"/>
    <property type="project" value="TreeGrafter"/>
</dbReference>
<evidence type="ECO:0000256" key="1">
    <source>
        <dbReference type="ARBA" id="ARBA00004123"/>
    </source>
</evidence>
<evidence type="ECO:0000313" key="6">
    <source>
        <dbReference type="EMBL" id="CAG9765532.1"/>
    </source>
</evidence>
<protein>
    <recommendedName>
        <fullName evidence="2">DNA polymerase delta subunit 3</fullName>
    </recommendedName>
</protein>
<evidence type="ECO:0000313" key="7">
    <source>
        <dbReference type="Proteomes" id="UP001152799"/>
    </source>
</evidence>
<sequence>METQFEKLEELIKDDDKIVTVVSLSQIAKVSLQESQNLINKYVELHKESEEIFPTYILSGIKKETGDLLIVQVNNENIEDVKKHYKNDPEVIIFSIQRSKSIDYNVISLVQPKSDNFLLGQVVGKNCVKRILTKKILPTLPAPTIKGKSTIFTKQNSAVNVKSEDKLKPEEDKNNDTKTKQASATKGTIANMFKAAQTQNKKPVEQKPKKNVGLSNFLTKKPIKEKVAEEIKPKQEKAIEDKVVKETKQETEEIKPKPNKSTSDLFDSDTDEEILKDLQILEEKPKAKQEEEKPKAKKTVPKKPTQKNKRKKTEESSGEKATKRRKRIIVEESDSSDDMFADEKSDNEEPPEPMEIEPAPVKEAPPPVPKNKRRKAVKKIYEDDEGFLVTETEYVYETASEDENMPEVKVKPLVEKKSNSEPEISPNKASKAKKGAKKAVAANQTTLMSFFKKK</sequence>
<evidence type="ECO:0000256" key="3">
    <source>
        <dbReference type="ARBA" id="ARBA00022705"/>
    </source>
</evidence>
<dbReference type="InterPro" id="IPR019038">
    <property type="entry name" value="POLD3"/>
</dbReference>
<comment type="subcellular location">
    <subcellularLocation>
        <location evidence="1">Nucleus</location>
    </subcellularLocation>
</comment>
<feature type="region of interest" description="Disordered" evidence="5">
    <location>
        <begin position="236"/>
        <end position="375"/>
    </location>
</feature>
<dbReference type="PANTHER" id="PTHR17598">
    <property type="entry name" value="DNA POLYMERASE DELTA SUBUNIT 3"/>
    <property type="match status" value="1"/>
</dbReference>
<dbReference type="PANTHER" id="PTHR17598:SF13">
    <property type="entry name" value="DNA POLYMERASE DELTA SUBUNIT 3"/>
    <property type="match status" value="1"/>
</dbReference>
<evidence type="ECO:0000256" key="2">
    <source>
        <dbReference type="ARBA" id="ARBA00017589"/>
    </source>
</evidence>
<dbReference type="GO" id="GO:1904161">
    <property type="term" value="P:DNA synthesis involved in UV-damage excision repair"/>
    <property type="evidence" value="ECO:0007669"/>
    <property type="project" value="TreeGrafter"/>
</dbReference>
<dbReference type="GO" id="GO:0043625">
    <property type="term" value="C:delta DNA polymerase complex"/>
    <property type="evidence" value="ECO:0007669"/>
    <property type="project" value="InterPro"/>
</dbReference>
<evidence type="ECO:0000256" key="4">
    <source>
        <dbReference type="ARBA" id="ARBA00023242"/>
    </source>
</evidence>
<dbReference type="OrthoDB" id="514823at2759"/>
<dbReference type="GO" id="GO:0006297">
    <property type="term" value="P:nucleotide-excision repair, DNA gap filling"/>
    <property type="evidence" value="ECO:0007669"/>
    <property type="project" value="TreeGrafter"/>
</dbReference>
<proteinExistence type="predicted"/>
<dbReference type="GO" id="GO:0006271">
    <property type="term" value="P:DNA strand elongation involved in DNA replication"/>
    <property type="evidence" value="ECO:0007669"/>
    <property type="project" value="TreeGrafter"/>
</dbReference>